<gene>
    <name evidence="2" type="ORF">AArcSt2_10780</name>
</gene>
<accession>A0AAE3FXL0</accession>
<dbReference type="AlphaFoldDB" id="A0AAE3FXL0"/>
<dbReference type="EMBL" id="JAKRVX010000004">
    <property type="protein sequence ID" value="MCL9817427.1"/>
    <property type="molecule type" value="Genomic_DNA"/>
</dbReference>
<dbReference type="InterPro" id="IPR008912">
    <property type="entry name" value="Uncharacterised_CoxE"/>
</dbReference>
<organism evidence="2 3">
    <name type="scientific">Natronocalculus amylovorans</name>
    <dbReference type="NCBI Taxonomy" id="2917812"/>
    <lineage>
        <taxon>Archaea</taxon>
        <taxon>Methanobacteriati</taxon>
        <taxon>Methanobacteriota</taxon>
        <taxon>Stenosarchaea group</taxon>
        <taxon>Halobacteria</taxon>
        <taxon>Halobacteriales</taxon>
        <taxon>Haloferacaceae</taxon>
        <taxon>Natronocalculus</taxon>
    </lineage>
</organism>
<dbReference type="Proteomes" id="UP001203207">
    <property type="component" value="Unassembled WGS sequence"/>
</dbReference>
<dbReference type="PANTHER" id="PTHR39338:SF6">
    <property type="entry name" value="BLL5662 PROTEIN"/>
    <property type="match status" value="1"/>
</dbReference>
<dbReference type="Pfam" id="PF05762">
    <property type="entry name" value="VWA_CoxE"/>
    <property type="match status" value="1"/>
</dbReference>
<name>A0AAE3FXL0_9EURY</name>
<evidence type="ECO:0000256" key="1">
    <source>
        <dbReference type="SAM" id="MobiDB-lite"/>
    </source>
</evidence>
<dbReference type="SUPFAM" id="SSF53300">
    <property type="entry name" value="vWA-like"/>
    <property type="match status" value="1"/>
</dbReference>
<feature type="region of interest" description="Disordered" evidence="1">
    <location>
        <begin position="105"/>
        <end position="164"/>
    </location>
</feature>
<proteinExistence type="predicted"/>
<dbReference type="PANTHER" id="PTHR39338">
    <property type="entry name" value="BLL5662 PROTEIN-RELATED"/>
    <property type="match status" value="1"/>
</dbReference>
<evidence type="ECO:0000313" key="3">
    <source>
        <dbReference type="Proteomes" id="UP001203207"/>
    </source>
</evidence>
<dbReference type="RefSeq" id="WP_250584525.1">
    <property type="nucleotide sequence ID" value="NZ_JAKRVX010000004.1"/>
</dbReference>
<sequence>MTDHPPTTPIEAADFTTAHKHVLAELHWFTDQLHQQGVTLPAVSTLEAARALSLVGLSDKTRVQTVLQATLLSAPDEYTVFAAVFPEFWQRLRARLEAVAIETPTQAGDRPETHVLSRSDSLSVMTADEPRESAEQDVETSGPDSIQPTSTQQIATSTDDTTTDDAAAVRGYSATGPAGSIDPERALGPQHDTTEAAVTEFVETVVTLAGRRHRPATSGRRPDFRQALRKSIQTGGAPIDLPMQTQVTSERNCCVLIDVSGSVLDTLNLELLLLLVTTVTERARNARVFLFDTELTEATDAFADRHVDPLTALRNAEVTWGGGTQIGRSLETLKRTAPDAIDRQTAVIMVSDGLDVGDDDVLAESIAWIARRSAAIIWLNPLAVSRAYEPTARGMATCLPFVDGLFGFADAADLTEATRQLSYRGLHGPIGYRYDRRRHGGPSTSNTP</sequence>
<reference evidence="2" key="2">
    <citation type="submission" date="2022-02" db="EMBL/GenBank/DDBJ databases">
        <authorList>
            <person name="Elcheninov A.G."/>
            <person name="Sorokin D.Y."/>
            <person name="Kublanov I.V."/>
        </authorList>
    </citation>
    <scope>NUCLEOTIDE SEQUENCE</scope>
    <source>
        <strain evidence="2">AArc-St2</strain>
    </source>
</reference>
<dbReference type="InterPro" id="IPR036465">
    <property type="entry name" value="vWFA_dom_sf"/>
</dbReference>
<protein>
    <submittedName>
        <fullName evidence="2">VWA domain-containing protein</fullName>
    </submittedName>
</protein>
<comment type="caution">
    <text evidence="2">The sequence shown here is derived from an EMBL/GenBank/DDBJ whole genome shotgun (WGS) entry which is preliminary data.</text>
</comment>
<feature type="compositionally biased region" description="Low complexity" evidence="1">
    <location>
        <begin position="149"/>
        <end position="164"/>
    </location>
</feature>
<keyword evidence="3" id="KW-1185">Reference proteome</keyword>
<evidence type="ECO:0000313" key="2">
    <source>
        <dbReference type="EMBL" id="MCL9817427.1"/>
    </source>
</evidence>
<dbReference type="Gene3D" id="3.40.50.410">
    <property type="entry name" value="von Willebrand factor, type A domain"/>
    <property type="match status" value="1"/>
</dbReference>
<reference evidence="2" key="1">
    <citation type="journal article" date="2022" name="Syst. Appl. Microbiol.">
        <title>Natronocalculus amylovorans gen. nov., sp. nov., and Natranaeroarchaeum aerophilus sp. nov., dominant culturable amylolytic natronoarchaea from hypersaline soda lakes in southwestern Siberia.</title>
        <authorList>
            <person name="Sorokin D.Y."/>
            <person name="Elcheninov A.G."/>
            <person name="Khizhniak T.V."/>
            <person name="Koenen M."/>
            <person name="Bale N.J."/>
            <person name="Damste J.S.S."/>
            <person name="Kublanov I.V."/>
        </authorList>
    </citation>
    <scope>NUCLEOTIDE SEQUENCE</scope>
    <source>
        <strain evidence="2">AArc-St2</strain>
    </source>
</reference>